<evidence type="ECO:0000256" key="1">
    <source>
        <dbReference type="SAM" id="Phobius"/>
    </source>
</evidence>
<reference evidence="2 3" key="2">
    <citation type="submission" date="2018-11" db="EMBL/GenBank/DDBJ databases">
        <authorList>
            <consortium name="Pathogen Informatics"/>
        </authorList>
    </citation>
    <scope>NUCLEOTIDE SEQUENCE [LARGE SCALE GENOMIC DNA]</scope>
    <source>
        <strain evidence="2 3">NST_G2</strain>
    </source>
</reference>
<keyword evidence="1" id="KW-1133">Transmembrane helix</keyword>
<gene>
    <name evidence="2" type="ORF">SSLN_LOCUS13799</name>
</gene>
<dbReference type="AlphaFoldDB" id="A0A183TBF1"/>
<organism evidence="4">
    <name type="scientific">Schistocephalus solidus</name>
    <name type="common">Tapeworm</name>
    <dbReference type="NCBI Taxonomy" id="70667"/>
    <lineage>
        <taxon>Eukaryota</taxon>
        <taxon>Metazoa</taxon>
        <taxon>Spiralia</taxon>
        <taxon>Lophotrochozoa</taxon>
        <taxon>Platyhelminthes</taxon>
        <taxon>Cestoda</taxon>
        <taxon>Eucestoda</taxon>
        <taxon>Diphyllobothriidea</taxon>
        <taxon>Diphyllobothriidae</taxon>
        <taxon>Schistocephalus</taxon>
    </lineage>
</organism>
<accession>A0A183TBF1</accession>
<name>A0A183TBF1_SCHSO</name>
<reference evidence="4" key="1">
    <citation type="submission" date="2016-06" db="UniProtKB">
        <authorList>
            <consortium name="WormBaseParasite"/>
        </authorList>
    </citation>
    <scope>IDENTIFICATION</scope>
</reference>
<feature type="transmembrane region" description="Helical" evidence="1">
    <location>
        <begin position="44"/>
        <end position="69"/>
    </location>
</feature>
<sequence>MENKLSEDLPTAHVWLIRRFQLVICMSWVSKKIDDHHLSGGAKFSAGIAITILAFFIIIPATICCVCAVQYAQMNVSSKANVSEPSRSLCFIDLWRDPSTPFQSVTPGKLTHEPSKMTALVYRKCENCSTTQASS</sequence>
<protein>
    <submittedName>
        <fullName evidence="4">Transmembrane protein</fullName>
    </submittedName>
</protein>
<keyword evidence="1" id="KW-0472">Membrane</keyword>
<dbReference type="EMBL" id="UYSU01038384">
    <property type="protein sequence ID" value="VDM00185.1"/>
    <property type="molecule type" value="Genomic_DNA"/>
</dbReference>
<evidence type="ECO:0000313" key="3">
    <source>
        <dbReference type="Proteomes" id="UP000275846"/>
    </source>
</evidence>
<evidence type="ECO:0000313" key="4">
    <source>
        <dbReference type="WBParaSite" id="SSLN_0001432201-mRNA-1"/>
    </source>
</evidence>
<evidence type="ECO:0000313" key="2">
    <source>
        <dbReference type="EMBL" id="VDM00185.1"/>
    </source>
</evidence>
<dbReference type="Proteomes" id="UP000275846">
    <property type="component" value="Unassembled WGS sequence"/>
</dbReference>
<proteinExistence type="predicted"/>
<keyword evidence="1" id="KW-0812">Transmembrane</keyword>
<keyword evidence="3" id="KW-1185">Reference proteome</keyword>
<dbReference type="WBParaSite" id="SSLN_0001432201-mRNA-1">
    <property type="protein sequence ID" value="SSLN_0001432201-mRNA-1"/>
    <property type="gene ID" value="SSLN_0001432201"/>
</dbReference>